<keyword evidence="4" id="KW-0410">Iron transport</keyword>
<evidence type="ECO:0000256" key="2">
    <source>
        <dbReference type="ARBA" id="ARBA00022448"/>
    </source>
</evidence>
<dbReference type="InterPro" id="IPR036942">
    <property type="entry name" value="Beta-barrel_TonB_sf"/>
</dbReference>
<evidence type="ECO:0000259" key="12">
    <source>
        <dbReference type="Pfam" id="PF00593"/>
    </source>
</evidence>
<dbReference type="SUPFAM" id="SSF56935">
    <property type="entry name" value="Porins"/>
    <property type="match status" value="1"/>
</dbReference>
<dbReference type="InterPro" id="IPR023996">
    <property type="entry name" value="TonB-dep_OMP_SusC/RagA"/>
</dbReference>
<evidence type="ECO:0000256" key="9">
    <source>
        <dbReference type="ARBA" id="ARBA00023237"/>
    </source>
</evidence>
<evidence type="ECO:0000259" key="14">
    <source>
        <dbReference type="Pfam" id="PF07715"/>
    </source>
</evidence>
<feature type="domain" description="Secretin/TonB short N-terminal" evidence="13">
    <location>
        <begin position="29"/>
        <end position="78"/>
    </location>
</feature>
<evidence type="ECO:0000256" key="10">
    <source>
        <dbReference type="PROSITE-ProRule" id="PRU01360"/>
    </source>
</evidence>
<dbReference type="NCBIfam" id="TIGR04057">
    <property type="entry name" value="SusC_RagA_signa"/>
    <property type="match status" value="1"/>
</dbReference>
<dbReference type="OrthoDB" id="9768177at2"/>
<keyword evidence="7 11" id="KW-0798">TonB box</keyword>
<dbReference type="InterPro" id="IPR039426">
    <property type="entry name" value="TonB-dep_rcpt-like"/>
</dbReference>
<sequence>MTFAQRITLKQNNVSLRQVFKEIKKQTGYDVLYQKETLKDSKRINVQFSNTALKEVIERCLAGQNLDFTIDETTIVIKEKEQSSSVENSISNLLQISVSGKVVDENGLGLQGAVVKVKGSSISTTTSINGDFTLANIDEGAIIQISFIGYITRERKAVTQLGTIKMELVVGKLNEVTVNAGYYSVKESERTGSISKINAKDIEKQPVSNVLATMQGRMAGVDIIQDSGTPGSGFQIKIRGLNSLREDGNEPLYIIDGVPYSSEVIGYYNTTSGIPTPTSPLNSINPNDIESIEVLKDADATAIYGSRGANGVVLITTKKGKAGKTSVTASASSGIGKVTKMIDLMDTQQYLEMRRQGFANDGVTNYPDWAYDINGTWDQNRYTDWQKELLGGTAVIANMQASVSGGSDLTQYLINGTYHTETTVLPGDFEYDKAAVHFSMNHRSEDNKFKLTFSTGYTAQDNLQPETDISRTARNLAPNAPALYDTNGNLNFENSTFQNPLAALRGISTAKTNDLIANTVLSYLMAPDWELKANLGLTDIKNAEQRLLPSTMYDPAYHLGSSYSAMFSNNTQRKSWIVEPQLRWSHNFGISTIDVLVGGTAQQQTSSRLYQFGFGFASNSQITDIASATQKSIYVSDETLYKYQAFFGRLNYNWDQKYIVNVTGRRDGSSRFGPGKQFATFGAVGAAWLFSKESFLKDNAVLSFGKLRASYGSSGSDQIGDYQYLDTYISSGLNYNGAIGLDPTRLYNPDFSWETNRKLETAIEMGFFRDRIFFTAAWYRNRSSNQLVGIPLPGTTGFSSINANLNATVQNMGLEFTLRTLNFDRNSFKWTTNFNISAPKNKLLAFPGLEGSTYFNRYVIGESTSIVKTYQLKGVNPQTGLYEVEDFNKDGMITSLGDKKVIMDLTPQYFGGLENQFQYKNWQLNFLFQFVKQKNYIYTPNVPGGSFFNQSSDMTNAWQHEGDQVPFQMNTSGENGAAVNAYYNYLDSNAPIVDASYIRLKNIAVSYDLQLHAIKGVHCKLSLLGQNVLTFTPYKGGDPEFKYTAYLPPLKTITAGLQLTF</sequence>
<evidence type="ECO:0000256" key="11">
    <source>
        <dbReference type="RuleBase" id="RU003357"/>
    </source>
</evidence>
<evidence type="ECO:0000256" key="6">
    <source>
        <dbReference type="ARBA" id="ARBA00023004"/>
    </source>
</evidence>
<evidence type="ECO:0000313" key="15">
    <source>
        <dbReference type="EMBL" id="POY38054.1"/>
    </source>
</evidence>
<dbReference type="AlphaFoldDB" id="A0A2S5A6B0"/>
<dbReference type="EMBL" id="PQVF01000003">
    <property type="protein sequence ID" value="POY38054.1"/>
    <property type="molecule type" value="Genomic_DNA"/>
</dbReference>
<dbReference type="Proteomes" id="UP000236893">
    <property type="component" value="Unassembled WGS sequence"/>
</dbReference>
<keyword evidence="8 10" id="KW-0472">Membrane</keyword>
<protein>
    <submittedName>
        <fullName evidence="15">SusC/RagA family TonB-linked outer membrane protein</fullName>
    </submittedName>
</protein>
<evidence type="ECO:0000256" key="4">
    <source>
        <dbReference type="ARBA" id="ARBA00022496"/>
    </source>
</evidence>
<keyword evidence="4" id="KW-0406">Ion transport</keyword>
<dbReference type="Pfam" id="PF00593">
    <property type="entry name" value="TonB_dep_Rec_b-barrel"/>
    <property type="match status" value="1"/>
</dbReference>
<comment type="subcellular location">
    <subcellularLocation>
        <location evidence="1 10">Cell outer membrane</location>
        <topology evidence="1 10">Multi-pass membrane protein</topology>
    </subcellularLocation>
</comment>
<evidence type="ECO:0000256" key="8">
    <source>
        <dbReference type="ARBA" id="ARBA00023136"/>
    </source>
</evidence>
<name>A0A2S5A6B0_9SPHI</name>
<dbReference type="Pfam" id="PF07715">
    <property type="entry name" value="Plug"/>
    <property type="match status" value="1"/>
</dbReference>
<keyword evidence="5 10" id="KW-0812">Transmembrane</keyword>
<evidence type="ECO:0000313" key="16">
    <source>
        <dbReference type="Proteomes" id="UP000236893"/>
    </source>
</evidence>
<dbReference type="GO" id="GO:0006826">
    <property type="term" value="P:iron ion transport"/>
    <property type="evidence" value="ECO:0007669"/>
    <property type="project" value="UniProtKB-KW"/>
</dbReference>
<evidence type="ECO:0000256" key="5">
    <source>
        <dbReference type="ARBA" id="ARBA00022692"/>
    </source>
</evidence>
<gene>
    <name evidence="15" type="ORF">C3K47_05235</name>
</gene>
<dbReference type="SUPFAM" id="SSF49464">
    <property type="entry name" value="Carboxypeptidase regulatory domain-like"/>
    <property type="match status" value="1"/>
</dbReference>
<dbReference type="InterPro" id="IPR012910">
    <property type="entry name" value="Plug_dom"/>
</dbReference>
<keyword evidence="6" id="KW-0408">Iron</keyword>
<keyword evidence="16" id="KW-1185">Reference proteome</keyword>
<dbReference type="InterPro" id="IPR011662">
    <property type="entry name" value="Secretin/TonB_short_N"/>
</dbReference>
<reference evidence="15 16" key="1">
    <citation type="submission" date="2018-01" db="EMBL/GenBank/DDBJ databases">
        <authorList>
            <person name="Gaut B.S."/>
            <person name="Morton B.R."/>
            <person name="Clegg M.T."/>
            <person name="Duvall M.R."/>
        </authorList>
    </citation>
    <scope>NUCLEOTIDE SEQUENCE [LARGE SCALE GENOMIC DNA]</scope>
    <source>
        <strain evidence="15 16">HR-AV</strain>
    </source>
</reference>
<feature type="domain" description="TonB-dependent receptor plug" evidence="14">
    <location>
        <begin position="188"/>
        <end position="312"/>
    </location>
</feature>
<organism evidence="15 16">
    <name type="scientific">Solitalea longa</name>
    <dbReference type="NCBI Taxonomy" id="2079460"/>
    <lineage>
        <taxon>Bacteria</taxon>
        <taxon>Pseudomonadati</taxon>
        <taxon>Bacteroidota</taxon>
        <taxon>Sphingobacteriia</taxon>
        <taxon>Sphingobacteriales</taxon>
        <taxon>Sphingobacteriaceae</taxon>
        <taxon>Solitalea</taxon>
    </lineage>
</organism>
<dbReference type="Pfam" id="PF13715">
    <property type="entry name" value="CarbopepD_reg_2"/>
    <property type="match status" value="1"/>
</dbReference>
<dbReference type="GO" id="GO:0009279">
    <property type="term" value="C:cell outer membrane"/>
    <property type="evidence" value="ECO:0007669"/>
    <property type="project" value="UniProtKB-SubCell"/>
</dbReference>
<evidence type="ECO:0000256" key="3">
    <source>
        <dbReference type="ARBA" id="ARBA00022452"/>
    </source>
</evidence>
<comment type="similarity">
    <text evidence="10 11">Belongs to the TonB-dependent receptor family.</text>
</comment>
<dbReference type="InterPro" id="IPR000531">
    <property type="entry name" value="Beta-barrel_TonB"/>
</dbReference>
<keyword evidence="2 10" id="KW-0813">Transport</keyword>
<dbReference type="PROSITE" id="PS52016">
    <property type="entry name" value="TONB_DEPENDENT_REC_3"/>
    <property type="match status" value="1"/>
</dbReference>
<proteinExistence type="inferred from homology"/>
<keyword evidence="9 10" id="KW-0998">Cell outer membrane</keyword>
<dbReference type="Pfam" id="PF07660">
    <property type="entry name" value="STN"/>
    <property type="match status" value="1"/>
</dbReference>
<dbReference type="Gene3D" id="2.60.40.1120">
    <property type="entry name" value="Carboxypeptidase-like, regulatory domain"/>
    <property type="match status" value="1"/>
</dbReference>
<dbReference type="InterPro" id="IPR008969">
    <property type="entry name" value="CarboxyPept-like_regulatory"/>
</dbReference>
<keyword evidence="3 10" id="KW-1134">Transmembrane beta strand</keyword>
<dbReference type="InterPro" id="IPR037066">
    <property type="entry name" value="Plug_dom_sf"/>
</dbReference>
<dbReference type="Gene3D" id="3.55.50.30">
    <property type="match status" value="1"/>
</dbReference>
<evidence type="ECO:0000256" key="1">
    <source>
        <dbReference type="ARBA" id="ARBA00004571"/>
    </source>
</evidence>
<dbReference type="InterPro" id="IPR023997">
    <property type="entry name" value="TonB-dep_OMP_SusC/RagA_CS"/>
</dbReference>
<comment type="caution">
    <text evidence="15">The sequence shown here is derived from an EMBL/GenBank/DDBJ whole genome shotgun (WGS) entry which is preliminary data.</text>
</comment>
<evidence type="ECO:0000256" key="7">
    <source>
        <dbReference type="ARBA" id="ARBA00023077"/>
    </source>
</evidence>
<feature type="domain" description="TonB-dependent receptor-like beta-barrel" evidence="12">
    <location>
        <begin position="483"/>
        <end position="923"/>
    </location>
</feature>
<accession>A0A2S5A6B0</accession>
<dbReference type="Gene3D" id="2.40.170.20">
    <property type="entry name" value="TonB-dependent receptor, beta-barrel domain"/>
    <property type="match status" value="1"/>
</dbReference>
<dbReference type="NCBIfam" id="TIGR04056">
    <property type="entry name" value="OMP_RagA_SusC"/>
    <property type="match status" value="1"/>
</dbReference>
<evidence type="ECO:0000259" key="13">
    <source>
        <dbReference type="Pfam" id="PF07660"/>
    </source>
</evidence>
<dbReference type="Gene3D" id="2.170.130.10">
    <property type="entry name" value="TonB-dependent receptor, plug domain"/>
    <property type="match status" value="1"/>
</dbReference>